<comment type="caution">
    <text evidence="1">The sequence shown here is derived from an EMBL/GenBank/DDBJ whole genome shotgun (WGS) entry which is preliminary data.</text>
</comment>
<dbReference type="EMBL" id="SSOP01000616">
    <property type="protein sequence ID" value="KAB5588017.1"/>
    <property type="molecule type" value="Genomic_DNA"/>
</dbReference>
<proteinExistence type="predicted"/>
<dbReference type="Proteomes" id="UP000383932">
    <property type="component" value="Unassembled WGS sequence"/>
</dbReference>
<dbReference type="AlphaFoldDB" id="A0A5N5Q9D6"/>
<evidence type="ECO:0000313" key="1">
    <source>
        <dbReference type="EMBL" id="KAB5588017.1"/>
    </source>
</evidence>
<accession>A0A5N5Q9D6</accession>
<organism evidence="1 2">
    <name type="scientific">Ceratobasidium theobromae</name>
    <dbReference type="NCBI Taxonomy" id="1582974"/>
    <lineage>
        <taxon>Eukaryota</taxon>
        <taxon>Fungi</taxon>
        <taxon>Dikarya</taxon>
        <taxon>Basidiomycota</taxon>
        <taxon>Agaricomycotina</taxon>
        <taxon>Agaricomycetes</taxon>
        <taxon>Cantharellales</taxon>
        <taxon>Ceratobasidiaceae</taxon>
        <taxon>Ceratobasidium</taxon>
    </lineage>
</organism>
<sequence>MFFVVKFEDIDFKMAIMLMEGKTPFSTWFELVSDKDHWTPRSPWSYLFPCLLWRLVVSGRDNVTTDTAHSLHRTYKHTRQILGDAIRPIGWDCTLPWGEYDWEAAFNRLGLPYLSTPAHYGKDCLDLAVNTLGDLTTTTHHYNFYTICVVAFTFVMHSLQQAHYSNYMHTYDFQGSPALVTAHHYWCSLHGFGVDGLSEDSCKGLSESEDKNTYGESAAKHIRFTTDISRTTVCHHSGKTPSGSQDLPPLLSIPPHCQFNSFFTMDFNLFDQQGKWEANSSIPSSLAGSPSDADTASSMAASSPIACDIQDVIEPLQQLSLSAEPDLQPINTFEHSTQDANTELYNWWNHTSPLNWCDVSLSFSLYTLHLHEYDELRFAISTNRFS</sequence>
<dbReference type="OrthoDB" id="3230271at2759"/>
<name>A0A5N5Q9D6_9AGAM</name>
<keyword evidence="2" id="KW-1185">Reference proteome</keyword>
<protein>
    <submittedName>
        <fullName evidence="1">Uncharacterized protein</fullName>
    </submittedName>
</protein>
<evidence type="ECO:0000313" key="2">
    <source>
        <dbReference type="Proteomes" id="UP000383932"/>
    </source>
</evidence>
<reference evidence="1 2" key="1">
    <citation type="journal article" date="2019" name="Fungal Biol. Biotechnol.">
        <title>Draft genome sequence of fastidious pathogen Ceratobasidium theobromae, which causes vascular-streak dieback in Theobroma cacao.</title>
        <authorList>
            <person name="Ali S.S."/>
            <person name="Asman A."/>
            <person name="Shao J."/>
            <person name="Firmansyah A.P."/>
            <person name="Susilo A.W."/>
            <person name="Rosmana A."/>
            <person name="McMahon P."/>
            <person name="Junaid M."/>
            <person name="Guest D."/>
            <person name="Kheng T.Y."/>
            <person name="Meinhardt L.W."/>
            <person name="Bailey B.A."/>
        </authorList>
    </citation>
    <scope>NUCLEOTIDE SEQUENCE [LARGE SCALE GENOMIC DNA]</scope>
    <source>
        <strain evidence="1 2">CT2</strain>
    </source>
</reference>
<gene>
    <name evidence="1" type="ORF">CTheo_8544</name>
</gene>